<keyword evidence="2" id="KW-1185">Reference proteome</keyword>
<proteinExistence type="predicted"/>
<accession>A0A4R6KNR7</accession>
<evidence type="ECO:0000313" key="1">
    <source>
        <dbReference type="EMBL" id="TDO52656.1"/>
    </source>
</evidence>
<dbReference type="SUPFAM" id="SSF50494">
    <property type="entry name" value="Trypsin-like serine proteases"/>
    <property type="match status" value="1"/>
</dbReference>
<gene>
    <name evidence="1" type="ORF">EV643_102496</name>
</gene>
<comment type="caution">
    <text evidence="1">The sequence shown here is derived from an EMBL/GenBank/DDBJ whole genome shotgun (WGS) entry which is preliminary data.</text>
</comment>
<reference evidence="1 2" key="1">
    <citation type="submission" date="2019-03" db="EMBL/GenBank/DDBJ databases">
        <title>Genomic Encyclopedia of Type Strains, Phase III (KMG-III): the genomes of soil and plant-associated and newly described type strains.</title>
        <authorList>
            <person name="Whitman W."/>
        </authorList>
    </citation>
    <scope>NUCLEOTIDE SEQUENCE [LARGE SCALE GENOMIC DNA]</scope>
    <source>
        <strain evidence="1 2">VKM Ac-2527</strain>
    </source>
</reference>
<protein>
    <submittedName>
        <fullName evidence="1">Trypsin-like peptidase</fullName>
    </submittedName>
</protein>
<dbReference type="Gene3D" id="2.40.10.120">
    <property type="match status" value="1"/>
</dbReference>
<dbReference type="InterPro" id="IPR009003">
    <property type="entry name" value="Peptidase_S1_PA"/>
</dbReference>
<sequence>MPPRLRFRFLVPLIVFVLVLGAGAGWLVREQSLSLATGDVMDASGPTVVRVLATTCEGTGQAAGVLLPDGIVLTAASAIREPVSVGVLTADGRVRRANVLGADANGIAVLKLTSRLDNPTAALAPNLPDADADRAIIGYTSDGDQFVQQAGTANQPRRLAEILGAGSLGAPLFDKRGRLIGLVTGDTVAQSKVIGLDDLGGPYAGSGTRFTPEPVGTCPARGPQQTVKPDLAVANTPTAGEVQQSLGEYLDTLNRHDFAAMQKTYSDRLERLSNAAVDATKHGTSYAFGAVVTEVSAAGDDDANARMKFVVLFSQDNPGARGQTCSRLDIRYHLVREEGRLRIDNATSMAPQDSSCDTD</sequence>
<dbReference type="EMBL" id="SNWQ01000002">
    <property type="protein sequence ID" value="TDO52656.1"/>
    <property type="molecule type" value="Genomic_DNA"/>
</dbReference>
<organism evidence="1 2">
    <name type="scientific">Kribbella caucasensis</name>
    <dbReference type="NCBI Taxonomy" id="2512215"/>
    <lineage>
        <taxon>Bacteria</taxon>
        <taxon>Bacillati</taxon>
        <taxon>Actinomycetota</taxon>
        <taxon>Actinomycetes</taxon>
        <taxon>Propionibacteriales</taxon>
        <taxon>Kribbellaceae</taxon>
        <taxon>Kribbella</taxon>
    </lineage>
</organism>
<dbReference type="Pfam" id="PF13365">
    <property type="entry name" value="Trypsin_2"/>
    <property type="match status" value="1"/>
</dbReference>
<dbReference type="RefSeq" id="WP_238165398.1">
    <property type="nucleotide sequence ID" value="NZ_SNWQ01000002.1"/>
</dbReference>
<evidence type="ECO:0000313" key="2">
    <source>
        <dbReference type="Proteomes" id="UP000295388"/>
    </source>
</evidence>
<name>A0A4R6KNR7_9ACTN</name>
<dbReference type="AlphaFoldDB" id="A0A4R6KNR7"/>
<dbReference type="Proteomes" id="UP000295388">
    <property type="component" value="Unassembled WGS sequence"/>
</dbReference>